<proteinExistence type="predicted"/>
<dbReference type="PROSITE" id="PS00061">
    <property type="entry name" value="ADH_SHORT"/>
    <property type="match status" value="1"/>
</dbReference>
<evidence type="ECO:0000313" key="2">
    <source>
        <dbReference type="EMBL" id="KAK0390158.1"/>
    </source>
</evidence>
<evidence type="ECO:0008006" key="4">
    <source>
        <dbReference type="Google" id="ProtNLM"/>
    </source>
</evidence>
<sequence length="273" mass="29592">MAPSILPGVAFVTGGARGLGNDIAVAFAREGCPSIVIVDILPDEEMEKGRREVEKHNAQCLAIRCDVSKEREVQDAIAQTVAKFGRLDYAANFAGISGPTTMIEAMPVEKFEQCLRVNTTGVWLCTKHQILQMSKQEPQVSKWSSVPQRGAIVNCASVNSILSGVTTAAYTASKHAVVGLTKTAALEARSQHIRVNSLSPGFIWTDMIEKNMNSDNSAAMRQAWESWESRQGRKAFPAEIANATVLLCSHMMSLVNAHNLVCDNGFTVNENGI</sequence>
<dbReference type="SUPFAM" id="SSF51735">
    <property type="entry name" value="NAD(P)-binding Rossmann-fold domains"/>
    <property type="match status" value="1"/>
</dbReference>
<evidence type="ECO:0000313" key="3">
    <source>
        <dbReference type="Proteomes" id="UP001175261"/>
    </source>
</evidence>
<name>A0AA39GMK4_SARSR</name>
<dbReference type="CDD" id="cd05233">
    <property type="entry name" value="SDR_c"/>
    <property type="match status" value="1"/>
</dbReference>
<dbReference type="Gene3D" id="3.40.50.720">
    <property type="entry name" value="NAD(P)-binding Rossmann-like Domain"/>
    <property type="match status" value="1"/>
</dbReference>
<comment type="caution">
    <text evidence="2">The sequence shown here is derived from an EMBL/GenBank/DDBJ whole genome shotgun (WGS) entry which is preliminary data.</text>
</comment>
<organism evidence="2 3">
    <name type="scientific">Sarocladium strictum</name>
    <name type="common">Black bundle disease fungus</name>
    <name type="synonym">Acremonium strictum</name>
    <dbReference type="NCBI Taxonomy" id="5046"/>
    <lineage>
        <taxon>Eukaryota</taxon>
        <taxon>Fungi</taxon>
        <taxon>Dikarya</taxon>
        <taxon>Ascomycota</taxon>
        <taxon>Pezizomycotina</taxon>
        <taxon>Sordariomycetes</taxon>
        <taxon>Hypocreomycetidae</taxon>
        <taxon>Hypocreales</taxon>
        <taxon>Sarocladiaceae</taxon>
        <taxon>Sarocladium</taxon>
    </lineage>
</organism>
<accession>A0AA39GMK4</accession>
<dbReference type="Pfam" id="PF13561">
    <property type="entry name" value="adh_short_C2"/>
    <property type="match status" value="1"/>
</dbReference>
<dbReference type="InterPro" id="IPR036291">
    <property type="entry name" value="NAD(P)-bd_dom_sf"/>
</dbReference>
<dbReference type="InterPro" id="IPR020904">
    <property type="entry name" value="Sc_DH/Rdtase_CS"/>
</dbReference>
<dbReference type="PANTHER" id="PTHR42820">
    <property type="entry name" value="SHORT-CHAIN DEHYDROGENASE REDUCTASE"/>
    <property type="match status" value="1"/>
</dbReference>
<dbReference type="PRINTS" id="PR00080">
    <property type="entry name" value="SDRFAMILY"/>
</dbReference>
<keyword evidence="1" id="KW-0521">NADP</keyword>
<dbReference type="InterPro" id="IPR002347">
    <property type="entry name" value="SDR_fam"/>
</dbReference>
<dbReference type="PRINTS" id="PR00081">
    <property type="entry name" value="GDHRDH"/>
</dbReference>
<reference evidence="2" key="1">
    <citation type="submission" date="2022-10" db="EMBL/GenBank/DDBJ databases">
        <title>Determination and structural analysis of whole genome sequence of Sarocladium strictum F4-1.</title>
        <authorList>
            <person name="Hu L."/>
            <person name="Jiang Y."/>
        </authorList>
    </citation>
    <scope>NUCLEOTIDE SEQUENCE</scope>
    <source>
        <strain evidence="2">F4-1</strain>
    </source>
</reference>
<gene>
    <name evidence="2" type="ORF">NLU13_3731</name>
</gene>
<keyword evidence="3" id="KW-1185">Reference proteome</keyword>
<evidence type="ECO:0000256" key="1">
    <source>
        <dbReference type="ARBA" id="ARBA00022857"/>
    </source>
</evidence>
<dbReference type="PANTHER" id="PTHR42820:SF1">
    <property type="entry name" value="SHORT-CHAIN DEHYDROGENASE_REDUCTASE FAMILY PROTEIN"/>
    <property type="match status" value="1"/>
</dbReference>
<dbReference type="AlphaFoldDB" id="A0AA39GMK4"/>
<dbReference type="EMBL" id="JAPDFR010000002">
    <property type="protein sequence ID" value="KAK0390158.1"/>
    <property type="molecule type" value="Genomic_DNA"/>
</dbReference>
<protein>
    <recommendedName>
        <fullName evidence="4">NAD(P)-binding protein</fullName>
    </recommendedName>
</protein>
<dbReference type="Proteomes" id="UP001175261">
    <property type="component" value="Unassembled WGS sequence"/>
</dbReference>
<dbReference type="FunFam" id="3.40.50.720:FF:000084">
    <property type="entry name" value="Short-chain dehydrogenase reductase"/>
    <property type="match status" value="1"/>
</dbReference>